<name>A0ABS2GH63_9FIRM</name>
<dbReference type="InterPro" id="IPR010387">
    <property type="entry name" value="QueT"/>
</dbReference>
<keyword evidence="3" id="KW-1185">Reference proteome</keyword>
<gene>
    <name evidence="2" type="ORF">H6A01_09290</name>
</gene>
<feature type="transmembrane region" description="Helical" evidence="1">
    <location>
        <begin position="97"/>
        <end position="115"/>
    </location>
</feature>
<keyword evidence="1" id="KW-0812">Transmembrane</keyword>
<dbReference type="Pfam" id="PF06177">
    <property type="entry name" value="QueT"/>
    <property type="match status" value="1"/>
</dbReference>
<sequence>MWNTRTMIMNACMAALYAALTLGLAPLSYGPIQVRISEFLTLAAFYNPRYIPGLVIGCFIANIGSPFGLTDMIIGTLATCIALYAMRYCRTVWQASLMPVISNGIIIGLELAYLGEIPFDSELLLTMLYIGIGELIAVTVIGVGIMKLLMSNRIVRDYVMDKQ</sequence>
<protein>
    <submittedName>
        <fullName evidence="2">QueT transporter family protein</fullName>
    </submittedName>
</protein>
<evidence type="ECO:0000313" key="2">
    <source>
        <dbReference type="EMBL" id="MBM6913509.1"/>
    </source>
</evidence>
<dbReference type="PANTHER" id="PTHR40044">
    <property type="entry name" value="INTEGRAL MEMBRANE PROTEIN-RELATED"/>
    <property type="match status" value="1"/>
</dbReference>
<evidence type="ECO:0000313" key="3">
    <source>
        <dbReference type="Proteomes" id="UP000707138"/>
    </source>
</evidence>
<reference evidence="2 3" key="1">
    <citation type="journal article" date="2021" name="Sci. Rep.">
        <title>The distribution of antibiotic resistance genes in chicken gut microbiota commensals.</title>
        <authorList>
            <person name="Juricova H."/>
            <person name="Matiasovicova J."/>
            <person name="Kubasova T."/>
            <person name="Cejkova D."/>
            <person name="Rychlik I."/>
        </authorList>
    </citation>
    <scope>NUCLEOTIDE SEQUENCE [LARGE SCALE GENOMIC DNA]</scope>
    <source>
        <strain evidence="2 3">An537</strain>
    </source>
</reference>
<comment type="caution">
    <text evidence="2">The sequence shown here is derived from an EMBL/GenBank/DDBJ whole genome shotgun (WGS) entry which is preliminary data.</text>
</comment>
<feature type="transmembrane region" description="Helical" evidence="1">
    <location>
        <begin position="127"/>
        <end position="150"/>
    </location>
</feature>
<accession>A0ABS2GH63</accession>
<dbReference type="PANTHER" id="PTHR40044:SF1">
    <property type="entry name" value="INTEGRAL MEMBRANE PROTEIN"/>
    <property type="match status" value="1"/>
</dbReference>
<dbReference type="EMBL" id="JACJLA010000022">
    <property type="protein sequence ID" value="MBM6913509.1"/>
    <property type="molecule type" value="Genomic_DNA"/>
</dbReference>
<keyword evidence="1" id="KW-0472">Membrane</keyword>
<organism evidence="2 3">
    <name type="scientific">Veillonella magna</name>
    <dbReference type="NCBI Taxonomy" id="464322"/>
    <lineage>
        <taxon>Bacteria</taxon>
        <taxon>Bacillati</taxon>
        <taxon>Bacillota</taxon>
        <taxon>Negativicutes</taxon>
        <taxon>Veillonellales</taxon>
        <taxon>Veillonellaceae</taxon>
        <taxon>Veillonella</taxon>
    </lineage>
</organism>
<dbReference type="PIRSF" id="PIRSF031501">
    <property type="entry name" value="QueT"/>
    <property type="match status" value="1"/>
</dbReference>
<evidence type="ECO:0000256" key="1">
    <source>
        <dbReference type="SAM" id="Phobius"/>
    </source>
</evidence>
<dbReference type="Proteomes" id="UP000707138">
    <property type="component" value="Unassembled WGS sequence"/>
</dbReference>
<proteinExistence type="predicted"/>
<dbReference type="RefSeq" id="WP_205088384.1">
    <property type="nucleotide sequence ID" value="NZ_JACJLA010000022.1"/>
</dbReference>
<feature type="transmembrane region" description="Helical" evidence="1">
    <location>
        <begin position="53"/>
        <end position="85"/>
    </location>
</feature>
<keyword evidence="1" id="KW-1133">Transmembrane helix</keyword>